<dbReference type="Gene3D" id="3.40.50.2020">
    <property type="match status" value="1"/>
</dbReference>
<reference evidence="13 14" key="1">
    <citation type="journal article" date="2018" name="Gigascience">
        <title>Genomes of trombidid mites reveal novel predicted allergens and laterally-transferred genes associated with secondary metabolism.</title>
        <authorList>
            <person name="Dong X."/>
            <person name="Chaisiri K."/>
            <person name="Xia D."/>
            <person name="Armstrong S.D."/>
            <person name="Fang Y."/>
            <person name="Donnelly M.J."/>
            <person name="Kadowaki T."/>
            <person name="McGarry J.W."/>
            <person name="Darby A.C."/>
            <person name="Makepeace B.L."/>
        </authorList>
    </citation>
    <scope>NUCLEOTIDE SEQUENCE [LARGE SCALE GENOMIC DNA]</scope>
    <source>
        <strain evidence="13">UoL-UT</strain>
    </source>
</reference>
<evidence type="ECO:0000256" key="6">
    <source>
        <dbReference type="ARBA" id="ARBA00011893"/>
    </source>
</evidence>
<dbReference type="HAMAP" id="MF_00004">
    <property type="entry name" value="Aden_phosphoribosyltr"/>
    <property type="match status" value="1"/>
</dbReference>
<organism evidence="13 14">
    <name type="scientific">Leptotrombidium deliense</name>
    <dbReference type="NCBI Taxonomy" id="299467"/>
    <lineage>
        <taxon>Eukaryota</taxon>
        <taxon>Metazoa</taxon>
        <taxon>Ecdysozoa</taxon>
        <taxon>Arthropoda</taxon>
        <taxon>Chelicerata</taxon>
        <taxon>Arachnida</taxon>
        <taxon>Acari</taxon>
        <taxon>Acariformes</taxon>
        <taxon>Trombidiformes</taxon>
        <taxon>Prostigmata</taxon>
        <taxon>Anystina</taxon>
        <taxon>Parasitengona</taxon>
        <taxon>Trombiculoidea</taxon>
        <taxon>Trombiculidae</taxon>
        <taxon>Leptotrombidium</taxon>
    </lineage>
</organism>
<name>A0A443SJG0_9ACAR</name>
<dbReference type="NCBIfam" id="NF002636">
    <property type="entry name" value="PRK02304.1-5"/>
    <property type="match status" value="1"/>
</dbReference>
<dbReference type="GO" id="GO:0005737">
    <property type="term" value="C:cytoplasm"/>
    <property type="evidence" value="ECO:0007669"/>
    <property type="project" value="UniProtKB-SubCell"/>
</dbReference>
<dbReference type="GO" id="GO:0006168">
    <property type="term" value="P:adenine salvage"/>
    <property type="evidence" value="ECO:0007669"/>
    <property type="project" value="InterPro"/>
</dbReference>
<dbReference type="SUPFAM" id="SSF53271">
    <property type="entry name" value="PRTase-like"/>
    <property type="match status" value="1"/>
</dbReference>
<dbReference type="InterPro" id="IPR029057">
    <property type="entry name" value="PRTase-like"/>
</dbReference>
<keyword evidence="8" id="KW-0963">Cytoplasm</keyword>
<dbReference type="OrthoDB" id="363185at2759"/>
<evidence type="ECO:0000256" key="10">
    <source>
        <dbReference type="ARBA" id="ARBA00022679"/>
    </source>
</evidence>
<keyword evidence="11" id="KW-0660">Purine salvage</keyword>
<feature type="non-terminal residue" evidence="13">
    <location>
        <position position="1"/>
    </location>
</feature>
<dbReference type="GO" id="GO:0003999">
    <property type="term" value="F:adenine phosphoribosyltransferase activity"/>
    <property type="evidence" value="ECO:0007669"/>
    <property type="project" value="UniProtKB-EC"/>
</dbReference>
<dbReference type="PANTHER" id="PTHR32315">
    <property type="entry name" value="ADENINE PHOSPHORIBOSYLTRANSFERASE"/>
    <property type="match status" value="1"/>
</dbReference>
<dbReference type="AlphaFoldDB" id="A0A443SJG0"/>
<dbReference type="EMBL" id="NCKV01001849">
    <property type="protein sequence ID" value="RWS27668.1"/>
    <property type="molecule type" value="Genomic_DNA"/>
</dbReference>
<keyword evidence="14" id="KW-1185">Reference proteome</keyword>
<dbReference type="GO" id="GO:0016208">
    <property type="term" value="F:AMP binding"/>
    <property type="evidence" value="ECO:0007669"/>
    <property type="project" value="TreeGrafter"/>
</dbReference>
<dbReference type="VEuPathDB" id="VectorBase:LDEU004372"/>
<evidence type="ECO:0000256" key="7">
    <source>
        <dbReference type="ARBA" id="ARBA00017366"/>
    </source>
</evidence>
<dbReference type="Proteomes" id="UP000288716">
    <property type="component" value="Unassembled WGS sequence"/>
</dbReference>
<protein>
    <recommendedName>
        <fullName evidence="7">Adenine phosphoribosyltransferase</fullName>
        <ecNumber evidence="6">2.4.2.7</ecNumber>
    </recommendedName>
</protein>
<comment type="caution">
    <text evidence="13">The sequence shown here is derived from an EMBL/GenBank/DDBJ whole genome shotgun (WGS) entry which is preliminary data.</text>
</comment>
<dbReference type="GO" id="GO:0002055">
    <property type="term" value="F:adenine binding"/>
    <property type="evidence" value="ECO:0007669"/>
    <property type="project" value="TreeGrafter"/>
</dbReference>
<dbReference type="InterPro" id="IPR005764">
    <property type="entry name" value="Ade_phspho_trans"/>
</dbReference>
<evidence type="ECO:0000256" key="5">
    <source>
        <dbReference type="ARBA" id="ARBA00008391"/>
    </source>
</evidence>
<gene>
    <name evidence="13" type="ORF">B4U80_04564</name>
</gene>
<dbReference type="PANTHER" id="PTHR32315:SF3">
    <property type="entry name" value="ADENINE PHOSPHORIBOSYLTRANSFERASE"/>
    <property type="match status" value="1"/>
</dbReference>
<sequence>CVVCFVLPLISRENFNTCGVLFQYSITVYREIATRLCKMSVDERVKKINSCVKSYPNWPKAGIIFRDLFPVFQKPEVLRNLIDLFKEHIKENFADVQAIVGIESRGFLFAPILALELNISFIPIRKKGKLPGKLRQSSYTLEYGEDTIEIQEECITPNMKCVIADDLLATGGTMNAAINLLQQCNADVKECLVAIELPDLNGRKKLSVPVFSVLKF</sequence>
<comment type="subcellular location">
    <subcellularLocation>
        <location evidence="3">Cytoplasm</location>
    </subcellularLocation>
</comment>
<evidence type="ECO:0000256" key="9">
    <source>
        <dbReference type="ARBA" id="ARBA00022676"/>
    </source>
</evidence>
<evidence type="ECO:0000256" key="2">
    <source>
        <dbReference type="ARBA" id="ARBA00003968"/>
    </source>
</evidence>
<dbReference type="STRING" id="299467.A0A443SJG0"/>
<feature type="domain" description="Phosphoribosyltransferase" evidence="12">
    <location>
        <begin position="73"/>
        <end position="195"/>
    </location>
</feature>
<evidence type="ECO:0000256" key="4">
    <source>
        <dbReference type="ARBA" id="ARBA00004659"/>
    </source>
</evidence>
<dbReference type="GO" id="GO:0044209">
    <property type="term" value="P:AMP salvage"/>
    <property type="evidence" value="ECO:0007669"/>
    <property type="project" value="UniProtKB-UniPathway"/>
</dbReference>
<evidence type="ECO:0000256" key="3">
    <source>
        <dbReference type="ARBA" id="ARBA00004496"/>
    </source>
</evidence>
<comment type="function">
    <text evidence="2">Catalyzes a salvage reaction resulting in the formation of AMP, that is energically less costly than de novo synthesis.</text>
</comment>
<proteinExistence type="inferred from homology"/>
<accession>A0A443SJG0</accession>
<evidence type="ECO:0000259" key="12">
    <source>
        <dbReference type="Pfam" id="PF00156"/>
    </source>
</evidence>
<dbReference type="Pfam" id="PF00156">
    <property type="entry name" value="Pribosyltran"/>
    <property type="match status" value="1"/>
</dbReference>
<dbReference type="EC" id="2.4.2.7" evidence="6"/>
<dbReference type="InterPro" id="IPR000836">
    <property type="entry name" value="PRTase_dom"/>
</dbReference>
<dbReference type="UniPathway" id="UPA00588">
    <property type="reaction ID" value="UER00646"/>
</dbReference>
<comment type="pathway">
    <text evidence="4">Purine metabolism; AMP biosynthesis via salvage pathway; AMP from adenine: step 1/1.</text>
</comment>
<dbReference type="GO" id="GO:0006166">
    <property type="term" value="P:purine ribonucleoside salvage"/>
    <property type="evidence" value="ECO:0007669"/>
    <property type="project" value="UniProtKB-KW"/>
</dbReference>
<evidence type="ECO:0000313" key="14">
    <source>
        <dbReference type="Proteomes" id="UP000288716"/>
    </source>
</evidence>
<comment type="catalytic activity">
    <reaction evidence="1">
        <text>AMP + diphosphate = 5-phospho-alpha-D-ribose 1-diphosphate + adenine</text>
        <dbReference type="Rhea" id="RHEA:16609"/>
        <dbReference type="ChEBI" id="CHEBI:16708"/>
        <dbReference type="ChEBI" id="CHEBI:33019"/>
        <dbReference type="ChEBI" id="CHEBI:58017"/>
        <dbReference type="ChEBI" id="CHEBI:456215"/>
        <dbReference type="EC" id="2.4.2.7"/>
    </reaction>
</comment>
<dbReference type="InterPro" id="IPR050054">
    <property type="entry name" value="UPRTase/APRTase"/>
</dbReference>
<evidence type="ECO:0000256" key="1">
    <source>
        <dbReference type="ARBA" id="ARBA00000868"/>
    </source>
</evidence>
<dbReference type="NCBIfam" id="NF002634">
    <property type="entry name" value="PRK02304.1-3"/>
    <property type="match status" value="1"/>
</dbReference>
<evidence type="ECO:0000313" key="13">
    <source>
        <dbReference type="EMBL" id="RWS27668.1"/>
    </source>
</evidence>
<dbReference type="NCBIfam" id="TIGR01090">
    <property type="entry name" value="apt"/>
    <property type="match status" value="1"/>
</dbReference>
<dbReference type="FunFam" id="3.40.50.2020:FF:000021">
    <property type="entry name" value="Adenine phosphoribosyltransferase"/>
    <property type="match status" value="1"/>
</dbReference>
<comment type="similarity">
    <text evidence="5">Belongs to the purine/pyrimidine phosphoribosyltransferase family.</text>
</comment>
<keyword evidence="10 13" id="KW-0808">Transferase</keyword>
<keyword evidence="9 13" id="KW-0328">Glycosyltransferase</keyword>
<evidence type="ECO:0000256" key="11">
    <source>
        <dbReference type="ARBA" id="ARBA00022726"/>
    </source>
</evidence>
<dbReference type="CDD" id="cd06223">
    <property type="entry name" value="PRTases_typeI"/>
    <property type="match status" value="1"/>
</dbReference>
<evidence type="ECO:0000256" key="8">
    <source>
        <dbReference type="ARBA" id="ARBA00022490"/>
    </source>
</evidence>